<dbReference type="InterPro" id="IPR002469">
    <property type="entry name" value="Peptidase_S9B_N"/>
</dbReference>
<dbReference type="SUPFAM" id="SSF82171">
    <property type="entry name" value="DPP6 N-terminal domain-like"/>
    <property type="match status" value="1"/>
</dbReference>
<evidence type="ECO:0000256" key="4">
    <source>
        <dbReference type="ARBA" id="ARBA00022554"/>
    </source>
</evidence>
<comment type="subcellular location">
    <subcellularLocation>
        <location evidence="1">Vacuole membrane</location>
        <topology evidence="1">Single-pass type II membrane protein</topology>
    </subcellularLocation>
</comment>
<keyword evidence="3" id="KW-0031">Aminopeptidase</keyword>
<dbReference type="Pfam" id="PF00930">
    <property type="entry name" value="DPPIV_N"/>
    <property type="match status" value="1"/>
</dbReference>
<keyword evidence="7" id="KW-0378">Hydrolase</keyword>
<dbReference type="Pfam" id="PF00326">
    <property type="entry name" value="Peptidase_S9"/>
    <property type="match status" value="1"/>
</dbReference>
<dbReference type="SUPFAM" id="SSF53474">
    <property type="entry name" value="alpha/beta-Hydrolases"/>
    <property type="match status" value="1"/>
</dbReference>
<keyword evidence="8" id="KW-0720">Serine protease</keyword>
<evidence type="ECO:0000256" key="12">
    <source>
        <dbReference type="ARBA" id="ARBA00023180"/>
    </source>
</evidence>
<dbReference type="GO" id="GO:0005886">
    <property type="term" value="C:plasma membrane"/>
    <property type="evidence" value="ECO:0007669"/>
    <property type="project" value="TreeGrafter"/>
</dbReference>
<evidence type="ECO:0000313" key="17">
    <source>
        <dbReference type="EMBL" id="KAG7443982.1"/>
    </source>
</evidence>
<dbReference type="InterPro" id="IPR001375">
    <property type="entry name" value="Peptidase_S9_cat"/>
</dbReference>
<evidence type="ECO:0008006" key="19">
    <source>
        <dbReference type="Google" id="ProtNLM"/>
    </source>
</evidence>
<dbReference type="InterPro" id="IPR029058">
    <property type="entry name" value="AB_hydrolase_fold"/>
</dbReference>
<evidence type="ECO:0000256" key="10">
    <source>
        <dbReference type="ARBA" id="ARBA00022989"/>
    </source>
</evidence>
<evidence type="ECO:0000256" key="11">
    <source>
        <dbReference type="ARBA" id="ARBA00023136"/>
    </source>
</evidence>
<proteinExistence type="inferred from homology"/>
<feature type="region of interest" description="Disordered" evidence="13">
    <location>
        <begin position="30"/>
        <end position="61"/>
    </location>
</feature>
<keyword evidence="4" id="KW-0926">Vacuole</keyword>
<accession>A0A9P7VP09</accession>
<dbReference type="FunFam" id="3.40.50.1820:FF:000003">
    <property type="entry name" value="Dipeptidyl peptidase 4"/>
    <property type="match status" value="1"/>
</dbReference>
<comment type="similarity">
    <text evidence="2">Belongs to the peptidase S9B family.</text>
</comment>
<keyword evidence="10 14" id="KW-1133">Transmembrane helix</keyword>
<evidence type="ECO:0000256" key="7">
    <source>
        <dbReference type="ARBA" id="ARBA00022801"/>
    </source>
</evidence>
<protein>
    <recommendedName>
        <fullName evidence="19">Dipeptidyl aminopeptidase</fullName>
    </recommendedName>
</protein>
<evidence type="ECO:0000256" key="2">
    <source>
        <dbReference type="ARBA" id="ARBA00006150"/>
    </source>
</evidence>
<feature type="transmembrane region" description="Helical" evidence="14">
    <location>
        <begin position="91"/>
        <end position="115"/>
    </location>
</feature>
<evidence type="ECO:0000256" key="14">
    <source>
        <dbReference type="SAM" id="Phobius"/>
    </source>
</evidence>
<evidence type="ECO:0000256" key="8">
    <source>
        <dbReference type="ARBA" id="ARBA00022825"/>
    </source>
</evidence>
<keyword evidence="11 14" id="KW-0472">Membrane</keyword>
<gene>
    <name evidence="17" type="ORF">BT62DRAFT_901642</name>
</gene>
<organism evidence="17 18">
    <name type="scientific">Guyanagaster necrorhizus</name>
    <dbReference type="NCBI Taxonomy" id="856835"/>
    <lineage>
        <taxon>Eukaryota</taxon>
        <taxon>Fungi</taxon>
        <taxon>Dikarya</taxon>
        <taxon>Basidiomycota</taxon>
        <taxon>Agaricomycotina</taxon>
        <taxon>Agaricomycetes</taxon>
        <taxon>Agaricomycetidae</taxon>
        <taxon>Agaricales</taxon>
        <taxon>Marasmiineae</taxon>
        <taxon>Physalacriaceae</taxon>
        <taxon>Guyanagaster</taxon>
    </lineage>
</organism>
<dbReference type="PANTHER" id="PTHR11731">
    <property type="entry name" value="PROTEASE FAMILY S9B,C DIPEPTIDYL-PEPTIDASE IV-RELATED"/>
    <property type="match status" value="1"/>
</dbReference>
<keyword evidence="12" id="KW-0325">Glycoprotein</keyword>
<evidence type="ECO:0000313" key="18">
    <source>
        <dbReference type="Proteomes" id="UP000812287"/>
    </source>
</evidence>
<dbReference type="PANTHER" id="PTHR11731:SF200">
    <property type="entry name" value="DIPEPTIDYL PEPTIDASE 10, ISOFORM B"/>
    <property type="match status" value="1"/>
</dbReference>
<dbReference type="OrthoDB" id="16520at2759"/>
<keyword evidence="6 14" id="KW-0812">Transmembrane</keyword>
<keyword evidence="9" id="KW-0735">Signal-anchor</keyword>
<dbReference type="RefSeq" id="XP_043037482.1">
    <property type="nucleotide sequence ID" value="XM_043183468.1"/>
</dbReference>
<dbReference type="EMBL" id="MU250542">
    <property type="protein sequence ID" value="KAG7443982.1"/>
    <property type="molecule type" value="Genomic_DNA"/>
</dbReference>
<dbReference type="AlphaFoldDB" id="A0A9P7VP09"/>
<dbReference type="GO" id="GO:0008239">
    <property type="term" value="F:dipeptidyl-peptidase activity"/>
    <property type="evidence" value="ECO:0007669"/>
    <property type="project" value="TreeGrafter"/>
</dbReference>
<keyword evidence="5" id="KW-0645">Protease</keyword>
<sequence>MTSYERLGQDEDEEDAVTLAESVATTRSVKPPIYYDSGPFDVPSSEDEEEEEEEEDVDVDVEKDLGRSITSKVRLLFMLVCRKRSSASLKFLVTTLGVLVSLATVIGVIAAHTYVGSVYRLPGVRKVTMEHVFNGTFWAEERRVAWVGEAGDGVFSVVEDGEIRLVDLGRNETRALVRLEDVRDGQGATLWFWDWRLSPDMQYLLLKADYRKQWRWSSFGTYYVHSISEKSTWRIGSGPMAYATWAPTGHAIAYVESNDLYVLPVPSDPSSVVRVTRTGSTTVFNGVPDWVYEEEVFGGNHALWWSPAPARKLAYLSFDETEVPVYKFPVYMDGKEVVPYPGEVRMRYPKPGYANPTVGVWVWDVERGEAVQLDVGEGGGVVQEVKWVGEREELLVRVVNRNADEGRVLYFDLAKGTEGTVVRRLGREGEEGDEGWIEPGQTVFSLADGYLDIVPTSDGWNHVALFSPANATEPVWLTGGEWEVTSGIKGVDLNKGLVYFEAAAPSSVERHLYAVGLHGGAVQALTDTTALGYYSADFSPGAGWYLLSYRGPDVPWQRVVNAGNPANSYVLETNERLGNVSLEYESPTIIYSTIEVDGVVMNAKEIRPPHMDDSGRTKHAVLFRVYGGPNSQLVDVKWERGGWDEYLACGMGYVVVLVDGRGTGARGRGLRGVVKGRLGELETRDQVGAARLWAAKEYVDPRRIGIWGWSYGGFVSAKVVEANAGVHSLAMSVAPVTSWRLYDSIYTERYMNLPALNPAGYAASEISNVTGWHGVDYLLAHGSADDNVHFGNSARLLDMFTDGEVRGVWFRMFTDSDHSISRRGAKREVYEYMTGFLADKWGKGGRRRGW</sequence>
<dbReference type="Gene3D" id="3.40.50.1820">
    <property type="entry name" value="alpha/beta hydrolase"/>
    <property type="match status" value="1"/>
</dbReference>
<feature type="domain" description="Peptidase S9 prolyl oligopeptidase catalytic" evidence="15">
    <location>
        <begin position="643"/>
        <end position="842"/>
    </location>
</feature>
<evidence type="ECO:0000256" key="13">
    <source>
        <dbReference type="SAM" id="MobiDB-lite"/>
    </source>
</evidence>
<evidence type="ECO:0000256" key="9">
    <source>
        <dbReference type="ARBA" id="ARBA00022968"/>
    </source>
</evidence>
<dbReference type="GO" id="GO:0004252">
    <property type="term" value="F:serine-type endopeptidase activity"/>
    <property type="evidence" value="ECO:0007669"/>
    <property type="project" value="InterPro"/>
</dbReference>
<dbReference type="InterPro" id="IPR002471">
    <property type="entry name" value="Pept_S9_AS"/>
</dbReference>
<evidence type="ECO:0000256" key="5">
    <source>
        <dbReference type="ARBA" id="ARBA00022670"/>
    </source>
</evidence>
<name>A0A9P7VP09_9AGAR</name>
<dbReference type="Proteomes" id="UP000812287">
    <property type="component" value="Unassembled WGS sequence"/>
</dbReference>
<keyword evidence="18" id="KW-1185">Reference proteome</keyword>
<dbReference type="GO" id="GO:0004177">
    <property type="term" value="F:aminopeptidase activity"/>
    <property type="evidence" value="ECO:0007669"/>
    <property type="project" value="UniProtKB-KW"/>
</dbReference>
<dbReference type="PROSITE" id="PS00708">
    <property type="entry name" value="PRO_ENDOPEP_SER"/>
    <property type="match status" value="1"/>
</dbReference>
<evidence type="ECO:0000259" key="15">
    <source>
        <dbReference type="Pfam" id="PF00326"/>
    </source>
</evidence>
<feature type="domain" description="Dipeptidylpeptidase IV N-terminal" evidence="16">
    <location>
        <begin position="198"/>
        <end position="556"/>
    </location>
</feature>
<dbReference type="GeneID" id="66105765"/>
<evidence type="ECO:0000256" key="1">
    <source>
        <dbReference type="ARBA" id="ARBA00004576"/>
    </source>
</evidence>
<evidence type="ECO:0000256" key="3">
    <source>
        <dbReference type="ARBA" id="ARBA00022438"/>
    </source>
</evidence>
<feature type="compositionally biased region" description="Acidic residues" evidence="13">
    <location>
        <begin position="44"/>
        <end position="59"/>
    </location>
</feature>
<dbReference type="Gene3D" id="2.140.10.30">
    <property type="entry name" value="Dipeptidylpeptidase IV, N-terminal domain"/>
    <property type="match status" value="1"/>
</dbReference>
<reference evidence="17" key="1">
    <citation type="submission" date="2020-11" db="EMBL/GenBank/DDBJ databases">
        <title>Adaptations for nitrogen fixation in a non-lichenized fungal sporocarp promotes dispersal by wood-feeding termites.</title>
        <authorList>
            <consortium name="DOE Joint Genome Institute"/>
            <person name="Koch R.A."/>
            <person name="Yoon G."/>
            <person name="Arayal U."/>
            <person name="Lail K."/>
            <person name="Amirebrahimi M."/>
            <person name="Labutti K."/>
            <person name="Lipzen A."/>
            <person name="Riley R."/>
            <person name="Barry K."/>
            <person name="Henrissat B."/>
            <person name="Grigoriev I.V."/>
            <person name="Herr J.R."/>
            <person name="Aime M.C."/>
        </authorList>
    </citation>
    <scope>NUCLEOTIDE SEQUENCE</scope>
    <source>
        <strain evidence="17">MCA 3950</strain>
    </source>
</reference>
<evidence type="ECO:0000256" key="6">
    <source>
        <dbReference type="ARBA" id="ARBA00022692"/>
    </source>
</evidence>
<comment type="caution">
    <text evidence="17">The sequence shown here is derived from an EMBL/GenBank/DDBJ whole genome shotgun (WGS) entry which is preliminary data.</text>
</comment>
<dbReference type="GO" id="GO:0006508">
    <property type="term" value="P:proteolysis"/>
    <property type="evidence" value="ECO:0007669"/>
    <property type="project" value="UniProtKB-KW"/>
</dbReference>
<evidence type="ECO:0000259" key="16">
    <source>
        <dbReference type="Pfam" id="PF00930"/>
    </source>
</evidence>
<dbReference type="GO" id="GO:0005774">
    <property type="term" value="C:vacuolar membrane"/>
    <property type="evidence" value="ECO:0007669"/>
    <property type="project" value="UniProtKB-SubCell"/>
</dbReference>
<dbReference type="InterPro" id="IPR050278">
    <property type="entry name" value="Serine_Prot_S9B/DPPIV"/>
</dbReference>